<reference evidence="4" key="1">
    <citation type="journal article" date="2019" name="Int. J. Syst. Evol. Microbiol.">
        <title>The Global Catalogue of Microorganisms (GCM) 10K type strain sequencing project: providing services to taxonomists for standard genome sequencing and annotation.</title>
        <authorList>
            <consortium name="The Broad Institute Genomics Platform"/>
            <consortium name="The Broad Institute Genome Sequencing Center for Infectious Disease"/>
            <person name="Wu L."/>
            <person name="Ma J."/>
        </authorList>
    </citation>
    <scope>NUCLEOTIDE SEQUENCE [LARGE SCALE GENOMIC DNA]</scope>
    <source>
        <strain evidence="4">CGMCC 4.7330</strain>
    </source>
</reference>
<gene>
    <name evidence="3" type="ORF">ACFO0B_12765</name>
</gene>
<feature type="signal peptide" evidence="2">
    <location>
        <begin position="1"/>
        <end position="21"/>
    </location>
</feature>
<evidence type="ECO:0000313" key="4">
    <source>
        <dbReference type="Proteomes" id="UP001595696"/>
    </source>
</evidence>
<keyword evidence="2" id="KW-0732">Signal</keyword>
<sequence length="258" mass="24812">MVALGALPLVVALVGAGTANADPGSPDPVTQPEQRTAADPLAALFAGQPAEIALPELAAPLLDLTGPAPVAVPAGAPVDAPLYRAMPDQGYLAPAGAPHGPIPVEAVAPIAPPEGKIRIGDIIVDTPGFLAPDQVFAVNDGAAQAEAQLATFYDSIGMERSRSDKMAAQTLSSAAIGATVATNLSMPITSASVIVGAGAGLLAGVPFLPIGLLIGPILGGAIGGAVIAVPAAALGGAIGAAVGAGIGYGTPGFGAPVQ</sequence>
<protein>
    <recommendedName>
        <fullName evidence="5">Outer membrane protein with glycine zipper</fullName>
    </recommendedName>
</protein>
<dbReference type="EMBL" id="JBHSAX010000013">
    <property type="protein sequence ID" value="MFC3962858.1"/>
    <property type="molecule type" value="Genomic_DNA"/>
</dbReference>
<keyword evidence="1" id="KW-1133">Transmembrane helix</keyword>
<comment type="caution">
    <text evidence="3">The sequence shown here is derived from an EMBL/GenBank/DDBJ whole genome shotgun (WGS) entry which is preliminary data.</text>
</comment>
<accession>A0ABV8DS90</accession>
<evidence type="ECO:0000256" key="2">
    <source>
        <dbReference type="SAM" id="SignalP"/>
    </source>
</evidence>
<feature type="transmembrane region" description="Helical" evidence="1">
    <location>
        <begin position="193"/>
        <end position="214"/>
    </location>
</feature>
<keyword evidence="4" id="KW-1185">Reference proteome</keyword>
<name>A0ABV8DS90_9NOCA</name>
<evidence type="ECO:0000256" key="1">
    <source>
        <dbReference type="SAM" id="Phobius"/>
    </source>
</evidence>
<keyword evidence="1" id="KW-0472">Membrane</keyword>
<feature type="transmembrane region" description="Helical" evidence="1">
    <location>
        <begin position="226"/>
        <end position="248"/>
    </location>
</feature>
<proteinExistence type="predicted"/>
<feature type="chain" id="PRO_5047185067" description="Outer membrane protein with glycine zipper" evidence="2">
    <location>
        <begin position="22"/>
        <end position="258"/>
    </location>
</feature>
<evidence type="ECO:0008006" key="5">
    <source>
        <dbReference type="Google" id="ProtNLM"/>
    </source>
</evidence>
<keyword evidence="1" id="KW-0812">Transmembrane</keyword>
<dbReference type="RefSeq" id="WP_378612615.1">
    <property type="nucleotide sequence ID" value="NZ_JBHSAX010000013.1"/>
</dbReference>
<organism evidence="3 4">
    <name type="scientific">Nocardia jiangsuensis</name>
    <dbReference type="NCBI Taxonomy" id="1691563"/>
    <lineage>
        <taxon>Bacteria</taxon>
        <taxon>Bacillati</taxon>
        <taxon>Actinomycetota</taxon>
        <taxon>Actinomycetes</taxon>
        <taxon>Mycobacteriales</taxon>
        <taxon>Nocardiaceae</taxon>
        <taxon>Nocardia</taxon>
    </lineage>
</organism>
<dbReference type="Proteomes" id="UP001595696">
    <property type="component" value="Unassembled WGS sequence"/>
</dbReference>
<evidence type="ECO:0000313" key="3">
    <source>
        <dbReference type="EMBL" id="MFC3962858.1"/>
    </source>
</evidence>